<keyword evidence="4" id="KW-1185">Reference proteome</keyword>
<dbReference type="Gene3D" id="3.80.10.10">
    <property type="entry name" value="Ribonuclease Inhibitor"/>
    <property type="match status" value="1"/>
</dbReference>
<evidence type="ECO:0000313" key="4">
    <source>
        <dbReference type="Proteomes" id="UP001177003"/>
    </source>
</evidence>
<dbReference type="InterPro" id="IPR036047">
    <property type="entry name" value="F-box-like_dom_sf"/>
</dbReference>
<feature type="domain" description="F-box" evidence="2">
    <location>
        <begin position="65"/>
        <end position="113"/>
    </location>
</feature>
<dbReference type="Pfam" id="PF00646">
    <property type="entry name" value="F-box"/>
    <property type="match status" value="1"/>
</dbReference>
<name>A0AA35YLW8_LACSI</name>
<accession>A0AA35YLW8</accession>
<keyword evidence="1" id="KW-0472">Membrane</keyword>
<dbReference type="Gene3D" id="1.20.1280.50">
    <property type="match status" value="1"/>
</dbReference>
<dbReference type="Proteomes" id="UP001177003">
    <property type="component" value="Chromosome 3"/>
</dbReference>
<proteinExistence type="predicted"/>
<dbReference type="SUPFAM" id="SSF52047">
    <property type="entry name" value="RNI-like"/>
    <property type="match status" value="1"/>
</dbReference>
<evidence type="ECO:0000259" key="2">
    <source>
        <dbReference type="PROSITE" id="PS50181"/>
    </source>
</evidence>
<evidence type="ECO:0000313" key="3">
    <source>
        <dbReference type="EMBL" id="CAI9276257.1"/>
    </source>
</evidence>
<dbReference type="SMART" id="SM00256">
    <property type="entry name" value="FBOX"/>
    <property type="match status" value="1"/>
</dbReference>
<organism evidence="3 4">
    <name type="scientific">Lactuca saligna</name>
    <name type="common">Willowleaf lettuce</name>
    <dbReference type="NCBI Taxonomy" id="75948"/>
    <lineage>
        <taxon>Eukaryota</taxon>
        <taxon>Viridiplantae</taxon>
        <taxon>Streptophyta</taxon>
        <taxon>Embryophyta</taxon>
        <taxon>Tracheophyta</taxon>
        <taxon>Spermatophyta</taxon>
        <taxon>Magnoliopsida</taxon>
        <taxon>eudicotyledons</taxon>
        <taxon>Gunneridae</taxon>
        <taxon>Pentapetalae</taxon>
        <taxon>asterids</taxon>
        <taxon>campanulids</taxon>
        <taxon>Asterales</taxon>
        <taxon>Asteraceae</taxon>
        <taxon>Cichorioideae</taxon>
        <taxon>Cichorieae</taxon>
        <taxon>Lactucinae</taxon>
        <taxon>Lactuca</taxon>
    </lineage>
</organism>
<dbReference type="InterPro" id="IPR053781">
    <property type="entry name" value="F-box_AtFBL13-like"/>
</dbReference>
<sequence>MILSPNPPFSCAEKYQPYVSILEFGWFVLYVLIVALNSIAGIMELIRMLNDLFISTRKDAVDVEVDRLSSLPDELIHKILSFINIKDAISASVLSSRWRFIWTSMPSLNFENLNNERYFFSFIYNVLSHRNNQVQLSSVKLVLGRTVRDDESVTRILSCKFSHNLQQLSVTRVPGGNIVECPYSIMAPPKWDLPALTTLHLHEVELSDYDDIGLFSKCTNLKNLSLNRCRMKETKVLNICHPRLSDLTLVSTPPDIELEEVVNVVTPQLKNLTIIRCEGEHLISAPGLTSLVIEGSQPWYVSTPSGFHSLEKVELFMYDPFKADIHRIVSLLQQLHSVKLLTLNLGILKRLFSQRKSLSSSMKLVPHKASAFANTKILKFTTKPVVKVYLEVGAQEKVTTCTEIKNDDETSPSAIFPMVSCEEIIAMENMAAAQVFVKHLGILLEEVKQNRNSDDFKAERDVHSKPYVEMHWAWTLQWNLVAMMGVFKHEKIKAKLDNFLMMAQITKKYINRHDCTKSMNHPIIGWLHEMGGLFHHTEDLITQLSASKKAVMLPFFLSLCEDATILTVNILGWIHTIK</sequence>
<dbReference type="PROSITE" id="PS50181">
    <property type="entry name" value="FBOX"/>
    <property type="match status" value="1"/>
</dbReference>
<feature type="transmembrane region" description="Helical" evidence="1">
    <location>
        <begin position="24"/>
        <end position="46"/>
    </location>
</feature>
<evidence type="ECO:0000256" key="1">
    <source>
        <dbReference type="SAM" id="Phobius"/>
    </source>
</evidence>
<keyword evidence="1" id="KW-0812">Transmembrane</keyword>
<dbReference type="SUPFAM" id="SSF81383">
    <property type="entry name" value="F-box domain"/>
    <property type="match status" value="1"/>
</dbReference>
<protein>
    <recommendedName>
        <fullName evidence="2">F-box domain-containing protein</fullName>
    </recommendedName>
</protein>
<dbReference type="CDD" id="cd22160">
    <property type="entry name" value="F-box_AtFBL13-like"/>
    <property type="match status" value="1"/>
</dbReference>
<dbReference type="InterPro" id="IPR053197">
    <property type="entry name" value="F-box_SCFL_complex_component"/>
</dbReference>
<keyword evidence="1" id="KW-1133">Transmembrane helix</keyword>
<dbReference type="AlphaFoldDB" id="A0AA35YLW8"/>
<dbReference type="InterPro" id="IPR001810">
    <property type="entry name" value="F-box_dom"/>
</dbReference>
<dbReference type="InterPro" id="IPR032675">
    <property type="entry name" value="LRR_dom_sf"/>
</dbReference>
<reference evidence="3" key="1">
    <citation type="submission" date="2023-04" db="EMBL/GenBank/DDBJ databases">
        <authorList>
            <person name="Vijverberg K."/>
            <person name="Xiong W."/>
            <person name="Schranz E."/>
        </authorList>
    </citation>
    <scope>NUCLEOTIDE SEQUENCE</scope>
</reference>
<dbReference type="PANTHER" id="PTHR34223">
    <property type="entry name" value="OS11G0201299 PROTEIN"/>
    <property type="match status" value="1"/>
</dbReference>
<gene>
    <name evidence="3" type="ORF">LSALG_LOCUS16245</name>
</gene>
<dbReference type="EMBL" id="OX465079">
    <property type="protein sequence ID" value="CAI9276257.1"/>
    <property type="molecule type" value="Genomic_DNA"/>
</dbReference>
<dbReference type="PANTHER" id="PTHR34223:SF101">
    <property type="entry name" value="F-BOX DOMAIN-CONTAINING PROTEIN"/>
    <property type="match status" value="1"/>
</dbReference>